<dbReference type="Proteomes" id="UP001148737">
    <property type="component" value="Unassembled WGS sequence"/>
</dbReference>
<reference evidence="1" key="1">
    <citation type="submission" date="2022-07" db="EMBL/GenBank/DDBJ databases">
        <title>Genome Sequence of Lecanicillium saksenae.</title>
        <authorList>
            <person name="Buettner E."/>
        </authorList>
    </citation>
    <scope>NUCLEOTIDE SEQUENCE</scope>
    <source>
        <strain evidence="1">VT-O1</strain>
    </source>
</reference>
<name>A0ACC1QU67_9HYPO</name>
<dbReference type="EMBL" id="JANAKD010000503">
    <property type="protein sequence ID" value="KAJ3493284.1"/>
    <property type="molecule type" value="Genomic_DNA"/>
</dbReference>
<evidence type="ECO:0000313" key="1">
    <source>
        <dbReference type="EMBL" id="KAJ3493284.1"/>
    </source>
</evidence>
<organism evidence="1 2">
    <name type="scientific">Lecanicillium saksenae</name>
    <dbReference type="NCBI Taxonomy" id="468837"/>
    <lineage>
        <taxon>Eukaryota</taxon>
        <taxon>Fungi</taxon>
        <taxon>Dikarya</taxon>
        <taxon>Ascomycota</taxon>
        <taxon>Pezizomycotina</taxon>
        <taxon>Sordariomycetes</taxon>
        <taxon>Hypocreomycetidae</taxon>
        <taxon>Hypocreales</taxon>
        <taxon>Cordycipitaceae</taxon>
        <taxon>Lecanicillium</taxon>
    </lineage>
</organism>
<accession>A0ACC1QU67</accession>
<gene>
    <name evidence="1" type="ORF">NLG97_g4826</name>
</gene>
<keyword evidence="2" id="KW-1185">Reference proteome</keyword>
<sequence>MLFSRLRISMAASTTFALLFTTITTGHRGWSHTERGIHASVTAYFANPGDVKAWAARLPSKENMLAFRFVCNNNGTIGKILRALAPMHQVHLLQFGASPTQASVSSRIEQVECASKTVIKLIQEHQEHLRQRNEKNCYECRRIHRYVAACRREFDSLEADVDAETQSELTSLNLSHALETAVGGDFAVTQAVLGMMALMIMAGLYWV</sequence>
<comment type="caution">
    <text evidence="1">The sequence shown here is derived from an EMBL/GenBank/DDBJ whole genome shotgun (WGS) entry which is preliminary data.</text>
</comment>
<evidence type="ECO:0000313" key="2">
    <source>
        <dbReference type="Proteomes" id="UP001148737"/>
    </source>
</evidence>
<proteinExistence type="predicted"/>
<protein>
    <submittedName>
        <fullName evidence="1">Uncharacterized protein</fullName>
    </submittedName>
</protein>